<dbReference type="Gene3D" id="3.10.580.10">
    <property type="entry name" value="CBS-domain"/>
    <property type="match status" value="1"/>
</dbReference>
<evidence type="ECO:0000256" key="2">
    <source>
        <dbReference type="PROSITE-ProRule" id="PRU00703"/>
    </source>
</evidence>
<dbReference type="Pfam" id="PF00571">
    <property type="entry name" value="CBS"/>
    <property type="match status" value="2"/>
</dbReference>
<dbReference type="Proteomes" id="UP000070186">
    <property type="component" value="Unassembled WGS sequence"/>
</dbReference>
<keyword evidence="1 2" id="KW-0129">CBS domain</keyword>
<dbReference type="PROSITE" id="PS51371">
    <property type="entry name" value="CBS"/>
    <property type="match status" value="2"/>
</dbReference>
<sequence length="145" mass="16286">MRQFVESSPAEIKSVQPGDTVLSALRVLAENDLGVVVVLDGERLVGVMSERDYARKVILAGRRSENTTVGEIMSREVVTTYLGAKFGDCMRLMNQHHIRHLPVLDGDRLVRVISIMDVLREAVAHHEKVIGELERERMTVFNAAY</sequence>
<organism evidence="4 5">
    <name type="scientific">Dechloromonas denitrificans</name>
    <dbReference type="NCBI Taxonomy" id="281362"/>
    <lineage>
        <taxon>Bacteria</taxon>
        <taxon>Pseudomonadati</taxon>
        <taxon>Pseudomonadota</taxon>
        <taxon>Betaproteobacteria</taxon>
        <taxon>Rhodocyclales</taxon>
        <taxon>Azonexaceae</taxon>
        <taxon>Dechloromonas</taxon>
    </lineage>
</organism>
<dbReference type="InterPro" id="IPR046342">
    <property type="entry name" value="CBS_dom_sf"/>
</dbReference>
<evidence type="ECO:0000259" key="3">
    <source>
        <dbReference type="PROSITE" id="PS51371"/>
    </source>
</evidence>
<dbReference type="InterPro" id="IPR044725">
    <property type="entry name" value="CBSX3_CBS_dom"/>
</dbReference>
<reference evidence="4 5" key="1">
    <citation type="submission" date="2015-12" db="EMBL/GenBank/DDBJ databases">
        <title>Nitrous oxide reduction kinetics distinguish bacteria harboring typical versus atypical NosZ.</title>
        <authorList>
            <person name="Yoon S."/>
            <person name="Nissen S."/>
            <person name="Park D."/>
            <person name="Sanford R.A."/>
            <person name="Loeffler F.E."/>
        </authorList>
    </citation>
    <scope>NUCLEOTIDE SEQUENCE [LARGE SCALE GENOMIC DNA]</scope>
    <source>
        <strain evidence="4 5">ATCC BAA-841</strain>
    </source>
</reference>
<proteinExistence type="predicted"/>
<keyword evidence="5" id="KW-1185">Reference proteome</keyword>
<evidence type="ECO:0000313" key="5">
    <source>
        <dbReference type="Proteomes" id="UP000070186"/>
    </source>
</evidence>
<evidence type="ECO:0000256" key="1">
    <source>
        <dbReference type="ARBA" id="ARBA00023122"/>
    </source>
</evidence>
<dbReference type="SUPFAM" id="SSF54631">
    <property type="entry name" value="CBS-domain pair"/>
    <property type="match status" value="1"/>
</dbReference>
<dbReference type="STRING" id="281362.AT959_07870"/>
<accession>A0A133XJU3</accession>
<protein>
    <recommendedName>
        <fullName evidence="3">CBS domain-containing protein</fullName>
    </recommendedName>
</protein>
<name>A0A133XJU3_9RHOO</name>
<gene>
    <name evidence="4" type="ORF">AT959_07870</name>
</gene>
<dbReference type="PANTHER" id="PTHR43080">
    <property type="entry name" value="CBS DOMAIN-CONTAINING PROTEIN CBSX3, MITOCHONDRIAL"/>
    <property type="match status" value="1"/>
</dbReference>
<dbReference type="PANTHER" id="PTHR43080:SF2">
    <property type="entry name" value="CBS DOMAIN-CONTAINING PROTEIN"/>
    <property type="match status" value="1"/>
</dbReference>
<dbReference type="SMART" id="SM00116">
    <property type="entry name" value="CBS"/>
    <property type="match status" value="2"/>
</dbReference>
<feature type="domain" description="CBS" evidence="3">
    <location>
        <begin position="73"/>
        <end position="128"/>
    </location>
</feature>
<dbReference type="CDD" id="cd04623">
    <property type="entry name" value="CBS_pair_bac_euk"/>
    <property type="match status" value="1"/>
</dbReference>
<dbReference type="EMBL" id="LODL01000019">
    <property type="protein sequence ID" value="KXB31210.1"/>
    <property type="molecule type" value="Genomic_DNA"/>
</dbReference>
<dbReference type="InterPro" id="IPR051257">
    <property type="entry name" value="Diverse_CBS-Domain"/>
</dbReference>
<evidence type="ECO:0000313" key="4">
    <source>
        <dbReference type="EMBL" id="KXB31210.1"/>
    </source>
</evidence>
<dbReference type="AlphaFoldDB" id="A0A133XJU3"/>
<feature type="domain" description="CBS" evidence="3">
    <location>
        <begin position="7"/>
        <end position="65"/>
    </location>
</feature>
<dbReference type="InterPro" id="IPR000644">
    <property type="entry name" value="CBS_dom"/>
</dbReference>
<comment type="caution">
    <text evidence="4">The sequence shown here is derived from an EMBL/GenBank/DDBJ whole genome shotgun (WGS) entry which is preliminary data.</text>
</comment>